<dbReference type="EMBL" id="JARZFX010000005">
    <property type="protein sequence ID" value="MEC5424298.1"/>
    <property type="molecule type" value="Genomic_DNA"/>
</dbReference>
<dbReference type="RefSeq" id="WP_327607863.1">
    <property type="nucleotide sequence ID" value="NZ_JARZFX010000005.1"/>
</dbReference>
<evidence type="ECO:0000313" key="1">
    <source>
        <dbReference type="EMBL" id="MEC5424298.1"/>
    </source>
</evidence>
<accession>A0ABU6KGL7</accession>
<reference evidence="1 2" key="1">
    <citation type="journal article" date="2024" name="Int. J. Syst. Evol. Microbiol.">
        <title>Virgibacillus tibetensis sp. nov., isolated from salt lake on the Tibetan Plateau of China.</title>
        <authorList>
            <person name="Phurbu D."/>
            <person name="Liu Z.-X."/>
            <person name="Wang R."/>
            <person name="Zheng Y.-Y."/>
            <person name="Liu H.-C."/>
            <person name="Zhou Y.-G."/>
            <person name="Yu Y.-J."/>
            <person name="Li A.-H."/>
        </authorList>
    </citation>
    <scope>NUCLEOTIDE SEQUENCE [LARGE SCALE GENOMIC DNA]</scope>
    <source>
        <strain evidence="1 2">C22-A2</strain>
    </source>
</reference>
<evidence type="ECO:0000313" key="2">
    <source>
        <dbReference type="Proteomes" id="UP001335737"/>
    </source>
</evidence>
<dbReference type="Gene3D" id="1.25.40.10">
    <property type="entry name" value="Tetratricopeptide repeat domain"/>
    <property type="match status" value="1"/>
</dbReference>
<protein>
    <submittedName>
        <fullName evidence="1">GIY-YIG nuclease family protein</fullName>
    </submittedName>
</protein>
<dbReference type="InterPro" id="IPR011990">
    <property type="entry name" value="TPR-like_helical_dom_sf"/>
</dbReference>
<dbReference type="SUPFAM" id="SSF48452">
    <property type="entry name" value="TPR-like"/>
    <property type="match status" value="1"/>
</dbReference>
<gene>
    <name evidence="1" type="ORF">QGM71_12430</name>
</gene>
<comment type="caution">
    <text evidence="1">The sequence shown here is derived from an EMBL/GenBank/DDBJ whole genome shotgun (WGS) entry which is preliminary data.</text>
</comment>
<proteinExistence type="predicted"/>
<name>A0ABU6KGL7_9BACI</name>
<organism evidence="1 2">
    <name type="scientific">Virgibacillus tibetensis</name>
    <dbReference type="NCBI Taxonomy" id="3042313"/>
    <lineage>
        <taxon>Bacteria</taxon>
        <taxon>Bacillati</taxon>
        <taxon>Bacillota</taxon>
        <taxon>Bacilli</taxon>
        <taxon>Bacillales</taxon>
        <taxon>Bacillaceae</taxon>
        <taxon>Virgibacillus</taxon>
    </lineage>
</organism>
<keyword evidence="2" id="KW-1185">Reference proteome</keyword>
<dbReference type="Proteomes" id="UP001335737">
    <property type="component" value="Unassembled WGS sequence"/>
</dbReference>
<sequence>MFYVGKGRGDRYKAFHERAYEAEKIREMYDTDVRFVGTGLTEKEAVALESKEIERILNETNDRLTNRIIPFFTERDNGYGRSPNTPELRFETAPHFYASEIEEHYYGTESRPFDEVTYENLKAVVFITTNMRDEIDTIYGGNLGQYKKETEALLTAHGNRILKTKYAKSVTAWIYIGDDYVTNYELDQKQALERLGRNVAVYHLIDVWKLLREKFGDVEIVTEEDLLIQPVHSRVSMNKIKNLHNWEKGFDNGHPHWEKGDKERKAGHLKRAIELFDKARYNGYDAPALYNSYAMTYRKLKDYDNEIAILDEAITRGQADKVKIMKWKERLSKAMELKRKQMKNGGK</sequence>